<reference evidence="2" key="1">
    <citation type="submission" date="2020-07" db="EMBL/GenBank/DDBJ databases">
        <authorList>
            <person name="Lin J."/>
        </authorList>
    </citation>
    <scope>NUCLEOTIDE SEQUENCE</scope>
</reference>
<feature type="compositionally biased region" description="Low complexity" evidence="1">
    <location>
        <begin position="142"/>
        <end position="153"/>
    </location>
</feature>
<evidence type="ECO:0000313" key="2">
    <source>
        <dbReference type="EMBL" id="CAD1842567.1"/>
    </source>
</evidence>
<organism evidence="2">
    <name type="scientific">Ananas comosus var. bracteatus</name>
    <name type="common">red pineapple</name>
    <dbReference type="NCBI Taxonomy" id="296719"/>
    <lineage>
        <taxon>Eukaryota</taxon>
        <taxon>Viridiplantae</taxon>
        <taxon>Streptophyta</taxon>
        <taxon>Embryophyta</taxon>
        <taxon>Tracheophyta</taxon>
        <taxon>Spermatophyta</taxon>
        <taxon>Magnoliopsida</taxon>
        <taxon>Liliopsida</taxon>
        <taxon>Poales</taxon>
        <taxon>Bromeliaceae</taxon>
        <taxon>Bromelioideae</taxon>
        <taxon>Ananas</taxon>
    </lineage>
</organism>
<feature type="region of interest" description="Disordered" evidence="1">
    <location>
        <begin position="68"/>
        <end position="153"/>
    </location>
</feature>
<gene>
    <name evidence="2" type="ORF">CB5_LOCUS25778</name>
</gene>
<accession>A0A6V7QI28</accession>
<sequence>MDAKQTQCDARAEFDIEVCKVQVSVLSTGTMQGSTGTPMYFSNCYSRVAIIDAEYRYGIGLVPVAMYRRRGRPSTRNRSAPAEMPEQAGPSAPPDLRDQLAALTEATRQQGALLQRMCETFTPPPSTAPRAPEKSAPPPTIPMAAPAAAVPHQ</sequence>
<dbReference type="EMBL" id="LR862136">
    <property type="protein sequence ID" value="CAD1842567.1"/>
    <property type="molecule type" value="Genomic_DNA"/>
</dbReference>
<proteinExistence type="predicted"/>
<name>A0A6V7QI28_ANACO</name>
<protein>
    <submittedName>
        <fullName evidence="2">Uncharacterized protein</fullName>
    </submittedName>
</protein>
<dbReference type="AlphaFoldDB" id="A0A6V7QI28"/>
<evidence type="ECO:0000256" key="1">
    <source>
        <dbReference type="SAM" id="MobiDB-lite"/>
    </source>
</evidence>